<dbReference type="InterPro" id="IPR014001">
    <property type="entry name" value="Helicase_ATP-bd"/>
</dbReference>
<dbReference type="Pfam" id="PF22982">
    <property type="entry name" value="WHD_HRQ1"/>
    <property type="match status" value="1"/>
</dbReference>
<dbReference type="CDD" id="cd17923">
    <property type="entry name" value="DEXHc_Hrq1-like"/>
    <property type="match status" value="1"/>
</dbReference>
<protein>
    <submittedName>
        <fullName evidence="5">DEAD/DEAH box helicase domain-containing protein</fullName>
    </submittedName>
</protein>
<feature type="domain" description="Helicase C-terminal" evidence="4">
    <location>
        <begin position="269"/>
        <end position="444"/>
    </location>
</feature>
<dbReference type="EMBL" id="FOUU01000003">
    <property type="protein sequence ID" value="SFM71901.1"/>
    <property type="molecule type" value="Genomic_DNA"/>
</dbReference>
<keyword evidence="6" id="KW-1185">Reference proteome</keyword>
<dbReference type="InterPro" id="IPR038720">
    <property type="entry name" value="YprB_RNase_H-like_dom"/>
</dbReference>
<dbReference type="Proteomes" id="UP000199611">
    <property type="component" value="Unassembled WGS sequence"/>
</dbReference>
<dbReference type="InterPro" id="IPR027417">
    <property type="entry name" value="P-loop_NTPase"/>
</dbReference>
<keyword evidence="1" id="KW-0547">Nucleotide-binding</keyword>
<dbReference type="InterPro" id="IPR012337">
    <property type="entry name" value="RNaseH-like_sf"/>
</dbReference>
<dbReference type="GO" id="GO:0003676">
    <property type="term" value="F:nucleic acid binding"/>
    <property type="evidence" value="ECO:0007669"/>
    <property type="project" value="InterPro"/>
</dbReference>
<evidence type="ECO:0000313" key="6">
    <source>
        <dbReference type="Proteomes" id="UP000199611"/>
    </source>
</evidence>
<dbReference type="InterPro" id="IPR036397">
    <property type="entry name" value="RNaseH_sf"/>
</dbReference>
<sequence>MALQYFLQNIKNEEERWRVVNHTFIEGNPPSFVPLKTSIAAGVFPLLKRFNIHQLYRHQLEALKALRKGKHLVVSTPTASGKSLIYQIAIAEKIVTDPGAKALLIFPIKALSRDQLQSAREFFSGLLSEKAIAVYDGDTAEKERAEIRKNTPSILITNPDMLHYGLLPYHAKWQKLWQDLKFVVIDEMHSYRGVFGSHVSLILRRLRRICKLYGSSPQFLSLSATIGNPLELASQLTGISPDDLTLVASSAAPSPPRHILFITTDLPLAVTAALLTVRSIRKGLKTIVFTRSRRMTELIYLTIKRRFPDVSRLVSSYRAGLLPSDRRFIEEAINCGNLRGVIATSALELGIDIGDLDVCILVGYPGTVMTTWQRAGRVGRGGQESAVILIPQNDALDHYIISHPGHVLSGEYETAVADVANPEILRDHLLCAAAEIPITEREVNENPGWFDVVGRLKALGLLHRGEEGSYKSRYRYPHRDVDIRQVGQSFTIFLDTKGKKPVAVGSIDGVRVFKECHPGAVYLHLGDTYIVRHLDIERRNVWITPFDGPYFTAVTVEKETSILEIIKSRPLHNFVIRAGRIRVTEQVTGYDKKSTGTMEIIDHVELELPPQSYETVGFWIEVDGWIEKVVRDAGRHFMGGLHALEHAIISMFPLFLLCDRNDIGGIATPYHPQVQKSAVFIYDGYPGGIGLCRRAFDMIEDILKRVEDLLKECDCTEGCPRCIQSPKCGSGNKPLDKDAALLIVRALTDPDMLVENSEAEPTSRATEPVILHRSPQKYNIAFFDLETQKLAHEVGGWHNCHLMRVSVAVLYDMVKERFLVYREDEIEDLIKQFQTYELIVGFNIKRFDYRVLMPYSTIDLQILPTFDILEEVSRVLGFRLSLDHLAAATLGSVKRANGIQAVKWFREGRWEELVSYCIQDVALTRDLFLFGLRNGHLKFRGKRGSMTKIPVNWSLEELLETSKEMRSRRSVLP</sequence>
<dbReference type="Pfam" id="PF00271">
    <property type="entry name" value="Helicase_C"/>
    <property type="match status" value="1"/>
</dbReference>
<gene>
    <name evidence="5" type="ORF">SAMN05660836_01237</name>
</gene>
<dbReference type="SUPFAM" id="SSF52540">
    <property type="entry name" value="P-loop containing nucleoside triphosphate hydrolases"/>
    <property type="match status" value="1"/>
</dbReference>
<evidence type="ECO:0000259" key="4">
    <source>
        <dbReference type="PROSITE" id="PS51194"/>
    </source>
</evidence>
<dbReference type="STRING" id="39841.SAMN05660836_01237"/>
<dbReference type="InterPro" id="IPR011545">
    <property type="entry name" value="DEAD/DEAH_box_helicase_dom"/>
</dbReference>
<keyword evidence="2" id="KW-0067">ATP-binding</keyword>
<dbReference type="CDD" id="cd18797">
    <property type="entry name" value="SF2_C_Hrq"/>
    <property type="match status" value="1"/>
</dbReference>
<keyword evidence="5" id="KW-0378">Hydrolase</keyword>
<dbReference type="GO" id="GO:0036297">
    <property type="term" value="P:interstrand cross-link repair"/>
    <property type="evidence" value="ECO:0007669"/>
    <property type="project" value="TreeGrafter"/>
</dbReference>
<keyword evidence="5" id="KW-0347">Helicase</keyword>
<feature type="domain" description="Helicase ATP-binding" evidence="3">
    <location>
        <begin position="63"/>
        <end position="244"/>
    </location>
</feature>
<dbReference type="Pfam" id="PF13482">
    <property type="entry name" value="RNase_H_2"/>
    <property type="match status" value="1"/>
</dbReference>
<dbReference type="PANTHER" id="PTHR47957:SF3">
    <property type="entry name" value="ATP-DEPENDENT HELICASE HRQ1"/>
    <property type="match status" value="1"/>
</dbReference>
<accession>A0A1I4T5H8</accession>
<dbReference type="GO" id="GO:0005524">
    <property type="term" value="F:ATP binding"/>
    <property type="evidence" value="ECO:0007669"/>
    <property type="project" value="UniProtKB-KW"/>
</dbReference>
<dbReference type="PROSITE" id="PS51194">
    <property type="entry name" value="HELICASE_CTER"/>
    <property type="match status" value="1"/>
</dbReference>
<name>A0A1I4T5H8_9BACT</name>
<dbReference type="PANTHER" id="PTHR47957">
    <property type="entry name" value="ATP-DEPENDENT HELICASE HRQ1"/>
    <property type="match status" value="1"/>
</dbReference>
<dbReference type="GO" id="GO:0006289">
    <property type="term" value="P:nucleotide-excision repair"/>
    <property type="evidence" value="ECO:0007669"/>
    <property type="project" value="TreeGrafter"/>
</dbReference>
<dbReference type="SMART" id="SM00487">
    <property type="entry name" value="DEXDc"/>
    <property type="match status" value="1"/>
</dbReference>
<dbReference type="PROSITE" id="PS51192">
    <property type="entry name" value="HELICASE_ATP_BIND_1"/>
    <property type="match status" value="1"/>
</dbReference>
<dbReference type="RefSeq" id="WP_093394301.1">
    <property type="nucleotide sequence ID" value="NZ_FOUU01000003.1"/>
</dbReference>
<reference evidence="5 6" key="1">
    <citation type="submission" date="2016-10" db="EMBL/GenBank/DDBJ databases">
        <authorList>
            <person name="de Groot N.N."/>
        </authorList>
    </citation>
    <scope>NUCLEOTIDE SEQUENCE [LARGE SCALE GENOMIC DNA]</scope>
    <source>
        <strain evidence="5 6">DSM 9990</strain>
    </source>
</reference>
<dbReference type="OrthoDB" id="9815222at2"/>
<dbReference type="InterPro" id="IPR001650">
    <property type="entry name" value="Helicase_C-like"/>
</dbReference>
<dbReference type="Pfam" id="PF09369">
    <property type="entry name" value="MZB"/>
    <property type="match status" value="1"/>
</dbReference>
<evidence type="ECO:0000256" key="1">
    <source>
        <dbReference type="ARBA" id="ARBA00022741"/>
    </source>
</evidence>
<dbReference type="Gene3D" id="3.30.420.10">
    <property type="entry name" value="Ribonuclease H-like superfamily/Ribonuclease H"/>
    <property type="match status" value="1"/>
</dbReference>
<dbReference type="SUPFAM" id="SSF53098">
    <property type="entry name" value="Ribonuclease H-like"/>
    <property type="match status" value="1"/>
</dbReference>
<dbReference type="AlphaFoldDB" id="A0A1I4T5H8"/>
<dbReference type="SMART" id="SM00490">
    <property type="entry name" value="HELICc"/>
    <property type="match status" value="1"/>
</dbReference>
<evidence type="ECO:0000259" key="3">
    <source>
        <dbReference type="PROSITE" id="PS51192"/>
    </source>
</evidence>
<evidence type="ECO:0000256" key="2">
    <source>
        <dbReference type="ARBA" id="ARBA00022840"/>
    </source>
</evidence>
<dbReference type="InterPro" id="IPR055227">
    <property type="entry name" value="HRQ1_WHD"/>
</dbReference>
<evidence type="ECO:0000313" key="5">
    <source>
        <dbReference type="EMBL" id="SFM71901.1"/>
    </source>
</evidence>
<proteinExistence type="predicted"/>
<dbReference type="Gene3D" id="3.40.50.300">
    <property type="entry name" value="P-loop containing nucleotide triphosphate hydrolases"/>
    <property type="match status" value="2"/>
</dbReference>
<dbReference type="InterPro" id="IPR018973">
    <property type="entry name" value="MZB"/>
</dbReference>
<dbReference type="GO" id="GO:0043138">
    <property type="term" value="F:3'-5' DNA helicase activity"/>
    <property type="evidence" value="ECO:0007669"/>
    <property type="project" value="TreeGrafter"/>
</dbReference>
<dbReference type="Pfam" id="PF00270">
    <property type="entry name" value="DEAD"/>
    <property type="match status" value="1"/>
</dbReference>
<organism evidence="5 6">
    <name type="scientific">Thermodesulforhabdus norvegica</name>
    <dbReference type="NCBI Taxonomy" id="39841"/>
    <lineage>
        <taxon>Bacteria</taxon>
        <taxon>Pseudomonadati</taxon>
        <taxon>Thermodesulfobacteriota</taxon>
        <taxon>Syntrophobacteria</taxon>
        <taxon>Syntrophobacterales</taxon>
        <taxon>Thermodesulforhabdaceae</taxon>
        <taxon>Thermodesulforhabdus</taxon>
    </lineage>
</organism>